<dbReference type="Gramene" id="OB12G14660.1">
    <property type="protein sequence ID" value="OB12G14660.1"/>
    <property type="gene ID" value="OB12G14660"/>
</dbReference>
<name>J3NBV8_ORYBR</name>
<proteinExistence type="predicted"/>
<protein>
    <submittedName>
        <fullName evidence="1">Uncharacterized protein</fullName>
    </submittedName>
</protein>
<dbReference type="HOGENOM" id="CLU_2416805_0_0_1"/>
<organism evidence="1">
    <name type="scientific">Oryza brachyantha</name>
    <name type="common">malo sina</name>
    <dbReference type="NCBI Taxonomy" id="4533"/>
    <lineage>
        <taxon>Eukaryota</taxon>
        <taxon>Viridiplantae</taxon>
        <taxon>Streptophyta</taxon>
        <taxon>Embryophyta</taxon>
        <taxon>Tracheophyta</taxon>
        <taxon>Spermatophyta</taxon>
        <taxon>Magnoliopsida</taxon>
        <taxon>Liliopsida</taxon>
        <taxon>Poales</taxon>
        <taxon>Poaceae</taxon>
        <taxon>BOP clade</taxon>
        <taxon>Oryzoideae</taxon>
        <taxon>Oryzeae</taxon>
        <taxon>Oryzinae</taxon>
        <taxon>Oryza</taxon>
    </lineage>
</organism>
<dbReference type="AlphaFoldDB" id="J3NBV8"/>
<dbReference type="Proteomes" id="UP000006038">
    <property type="component" value="Chromosome 12"/>
</dbReference>
<evidence type="ECO:0000313" key="2">
    <source>
        <dbReference type="Proteomes" id="UP000006038"/>
    </source>
</evidence>
<reference evidence="1" key="2">
    <citation type="submission" date="2013-04" db="UniProtKB">
        <authorList>
            <consortium name="EnsemblPlants"/>
        </authorList>
    </citation>
    <scope>IDENTIFICATION</scope>
</reference>
<dbReference type="EnsemblPlants" id="OB12G14660.1">
    <property type="protein sequence ID" value="OB12G14660.1"/>
    <property type="gene ID" value="OB12G14660"/>
</dbReference>
<evidence type="ECO:0000313" key="1">
    <source>
        <dbReference type="EnsemblPlants" id="OB12G14660.1"/>
    </source>
</evidence>
<reference evidence="1" key="1">
    <citation type="journal article" date="2013" name="Nat. Commun.">
        <title>Whole-genome sequencing of Oryza brachyantha reveals mechanisms underlying Oryza genome evolution.</title>
        <authorList>
            <person name="Chen J."/>
            <person name="Huang Q."/>
            <person name="Gao D."/>
            <person name="Wang J."/>
            <person name="Lang Y."/>
            <person name="Liu T."/>
            <person name="Li B."/>
            <person name="Bai Z."/>
            <person name="Luis Goicoechea J."/>
            <person name="Liang C."/>
            <person name="Chen C."/>
            <person name="Zhang W."/>
            <person name="Sun S."/>
            <person name="Liao Y."/>
            <person name="Zhang X."/>
            <person name="Yang L."/>
            <person name="Song C."/>
            <person name="Wang M."/>
            <person name="Shi J."/>
            <person name="Liu G."/>
            <person name="Liu J."/>
            <person name="Zhou H."/>
            <person name="Zhou W."/>
            <person name="Yu Q."/>
            <person name="An N."/>
            <person name="Chen Y."/>
            <person name="Cai Q."/>
            <person name="Wang B."/>
            <person name="Liu B."/>
            <person name="Min J."/>
            <person name="Huang Y."/>
            <person name="Wu H."/>
            <person name="Li Z."/>
            <person name="Zhang Y."/>
            <person name="Yin Y."/>
            <person name="Song W."/>
            <person name="Jiang J."/>
            <person name="Jackson S.A."/>
            <person name="Wing R.A."/>
            <person name="Wang J."/>
            <person name="Chen M."/>
        </authorList>
    </citation>
    <scope>NUCLEOTIDE SEQUENCE [LARGE SCALE GENOMIC DNA]</scope>
    <source>
        <strain evidence="1">cv. IRGC 101232</strain>
    </source>
</reference>
<accession>J3NBV8</accession>
<sequence>MTAVMMCALAVQNVPVRRGRPSSSSHAASPAFPASTDTSIGFTTCLVEPFAMAGHPTAVRISRSPFKDRKARRLSYASFLAIDSSSVRGSEV</sequence>
<keyword evidence="2" id="KW-1185">Reference proteome</keyword>